<name>A0A1M7E9W1_9GAMM</name>
<sequence>MNELPARPTKVILKAQEAEAWINGYAMLERVKQRASEADQEARQVRARAYAEGFEEGRRAGETQAAELLASTTRQVDGYLAGLEPSMAELCLKMVRRILGQFDDTDLIVRCVQQALSEYRHDMTVTIRVALQRVEEVEARLGSAGHNMYDHPSYRVEGDAQLGPGQCLLVSPVAIVDVGLEAQLNALHEALKPSPGDTE</sequence>
<reference evidence="3 6" key="2">
    <citation type="submission" date="2019-07" db="EMBL/GenBank/DDBJ databases">
        <title>Whole genome shotgun sequence of Halomonas cupida NBRC 102219.</title>
        <authorList>
            <person name="Hosoyama A."/>
            <person name="Uohara A."/>
            <person name="Ohji S."/>
            <person name="Ichikawa N."/>
        </authorList>
    </citation>
    <scope>NUCLEOTIDE SEQUENCE [LARGE SCALE GENOMIC DNA]</scope>
    <source>
        <strain evidence="3 6">NBRC 102219</strain>
    </source>
</reference>
<reference evidence="4 5" key="1">
    <citation type="submission" date="2016-11" db="EMBL/GenBank/DDBJ databases">
        <authorList>
            <person name="Jaros S."/>
            <person name="Januszkiewicz K."/>
            <person name="Wedrychowicz H."/>
        </authorList>
    </citation>
    <scope>NUCLEOTIDE SEQUENCE [LARGE SCALE GENOMIC DNA]</scope>
    <source>
        <strain evidence="4 5">DSM 4740</strain>
    </source>
</reference>
<dbReference type="GO" id="GO:0005829">
    <property type="term" value="C:cytosol"/>
    <property type="evidence" value="ECO:0007669"/>
    <property type="project" value="TreeGrafter"/>
</dbReference>
<dbReference type="Proteomes" id="UP000184123">
    <property type="component" value="Unassembled WGS sequence"/>
</dbReference>
<proteinExistence type="predicted"/>
<protein>
    <submittedName>
        <fullName evidence="4">Type III secretion protein L</fullName>
    </submittedName>
    <submittedName>
        <fullName evidence="3">Type III secretion system protein</fullName>
    </submittedName>
</protein>
<dbReference type="InterPro" id="IPR010586">
    <property type="entry name" value="T3SS_stator_protein"/>
</dbReference>
<dbReference type="RefSeq" id="WP_073434577.1">
    <property type="nucleotide sequence ID" value="NZ_BJXU01000025.1"/>
</dbReference>
<accession>A0A1M7E9W1</accession>
<gene>
    <name evidence="3" type="primary">bscL</name>
    <name evidence="3" type="ORF">HCU01_07260</name>
    <name evidence="4" type="ORF">SAMN05660971_01685</name>
</gene>
<keyword evidence="1" id="KW-0813">Transport</keyword>
<dbReference type="PANTHER" id="PTHR34982">
    <property type="entry name" value="YOP PROTEINS TRANSLOCATION PROTEIN L"/>
    <property type="match status" value="1"/>
</dbReference>
<dbReference type="Pfam" id="PF06635">
    <property type="entry name" value="T3SS_SCTL"/>
    <property type="match status" value="1"/>
</dbReference>
<organism evidence="4 5">
    <name type="scientific">Halomonas cupida</name>
    <dbReference type="NCBI Taxonomy" id="44933"/>
    <lineage>
        <taxon>Bacteria</taxon>
        <taxon>Pseudomonadati</taxon>
        <taxon>Pseudomonadota</taxon>
        <taxon>Gammaproteobacteria</taxon>
        <taxon>Oceanospirillales</taxon>
        <taxon>Halomonadaceae</taxon>
        <taxon>Halomonas</taxon>
    </lineage>
</organism>
<dbReference type="Proteomes" id="UP000321726">
    <property type="component" value="Unassembled WGS sequence"/>
</dbReference>
<keyword evidence="2" id="KW-0653">Protein transport</keyword>
<dbReference type="STRING" id="44933.SAMN05660971_01685"/>
<dbReference type="OrthoDB" id="6859370at2"/>
<evidence type="ECO:0000313" key="5">
    <source>
        <dbReference type="Proteomes" id="UP000184123"/>
    </source>
</evidence>
<evidence type="ECO:0000256" key="2">
    <source>
        <dbReference type="ARBA" id="ARBA00022927"/>
    </source>
</evidence>
<evidence type="ECO:0000256" key="1">
    <source>
        <dbReference type="ARBA" id="ARBA00022448"/>
    </source>
</evidence>
<evidence type="ECO:0000313" key="3">
    <source>
        <dbReference type="EMBL" id="GEN22777.1"/>
    </source>
</evidence>
<dbReference type="EMBL" id="FRCA01000003">
    <property type="protein sequence ID" value="SHL88408.1"/>
    <property type="molecule type" value="Genomic_DNA"/>
</dbReference>
<dbReference type="EMBL" id="BJXU01000025">
    <property type="protein sequence ID" value="GEN22777.1"/>
    <property type="molecule type" value="Genomic_DNA"/>
</dbReference>
<evidence type="ECO:0000313" key="4">
    <source>
        <dbReference type="EMBL" id="SHL88408.1"/>
    </source>
</evidence>
<dbReference type="AlphaFoldDB" id="A0A1M7E9W1"/>
<dbReference type="PANTHER" id="PTHR34982:SF1">
    <property type="entry name" value="FLAGELLAR ASSEMBLY PROTEIN FLIH"/>
    <property type="match status" value="1"/>
</dbReference>
<keyword evidence="6" id="KW-1185">Reference proteome</keyword>
<dbReference type="InterPro" id="IPR051472">
    <property type="entry name" value="T3SS_Stator/FliH"/>
</dbReference>
<dbReference type="GO" id="GO:0015031">
    <property type="term" value="P:protein transport"/>
    <property type="evidence" value="ECO:0007669"/>
    <property type="project" value="UniProtKB-KW"/>
</dbReference>
<evidence type="ECO:0000313" key="6">
    <source>
        <dbReference type="Proteomes" id="UP000321726"/>
    </source>
</evidence>